<dbReference type="Gene3D" id="6.10.340.10">
    <property type="match status" value="1"/>
</dbReference>
<evidence type="ECO:0000256" key="1">
    <source>
        <dbReference type="ARBA" id="ARBA00023224"/>
    </source>
</evidence>
<dbReference type="Pfam" id="PF00672">
    <property type="entry name" value="HAMP"/>
    <property type="match status" value="1"/>
</dbReference>
<gene>
    <name evidence="7" type="ORF">SAMN04488500_102276</name>
</gene>
<keyword evidence="4" id="KW-0812">Transmembrane</keyword>
<dbReference type="PANTHER" id="PTHR32089:SF112">
    <property type="entry name" value="LYSOZYME-LIKE PROTEIN-RELATED"/>
    <property type="match status" value="1"/>
</dbReference>
<evidence type="ECO:0000256" key="3">
    <source>
        <dbReference type="PROSITE-ProRule" id="PRU00284"/>
    </source>
</evidence>
<comment type="similarity">
    <text evidence="2">Belongs to the methyl-accepting chemotaxis (MCP) protein family.</text>
</comment>
<dbReference type="Pfam" id="PF00015">
    <property type="entry name" value="MCPsignal"/>
    <property type="match status" value="1"/>
</dbReference>
<dbReference type="EMBL" id="FWXI01000002">
    <property type="protein sequence ID" value="SMC40778.1"/>
    <property type="molecule type" value="Genomic_DNA"/>
</dbReference>
<dbReference type="InterPro" id="IPR004090">
    <property type="entry name" value="Chemotax_Me-accpt_rcpt"/>
</dbReference>
<keyword evidence="4" id="KW-1133">Transmembrane helix</keyword>
<sequence length="578" mass="60075">MMLRKLRIGTKISLGFAIMLGLIIMLGGIAYVSLNSLSKTLASIDAANKRLQLAMQIEGSFVTGVAATRGFIAYGDEKFAKQQEQSMSNTVVLEHQLIDVVDENSRPDVQKLIQLTSKHADGIVNDLAPVVRAYHKQLAAGNAVEAQLLKTEAYAIAGRIMPYSEQIAGILTKVVQDNKDIVDEHVNGSYIGMDRSLGITALVALFAIIAGAGLSVLLTRMVCRPIENMLTVANSLAEGDLSIPVKRVDDGDELSKLAAALNTMQHRFKTAIREILGSASQVAAASDTLAAVVENSARAASQVDESVAHVASDAEIQLSAANDALAVAGQMAAGIQQIAANAGAVVAASQNTASAAESGSQAVGKAVTQMENIEATVNSLADVITNLSGHSNQIGEIVNAISGIASQTNLLALNAAIEAARAGEQGRGFAVVAEEVRRLAEQASQSAKQIAGLIGEIQAETSLAVKAMESGTREVKLGAEVVSTAGGVFAEISTHIDKMSAEVREISAAISEMAGGSQRIVTAVESFSASSKDIAGQTQTVASASQEQAASMQEIAASGQGLQQMSQELHTSVSKFKL</sequence>
<dbReference type="PROSITE" id="PS50111">
    <property type="entry name" value="CHEMOTAXIS_TRANSDUC_2"/>
    <property type="match status" value="1"/>
</dbReference>
<dbReference type="GO" id="GO:0016020">
    <property type="term" value="C:membrane"/>
    <property type="evidence" value="ECO:0007669"/>
    <property type="project" value="InterPro"/>
</dbReference>
<evidence type="ECO:0000259" key="6">
    <source>
        <dbReference type="PROSITE" id="PS50885"/>
    </source>
</evidence>
<keyword evidence="4" id="KW-0472">Membrane</keyword>
<dbReference type="PRINTS" id="PR00260">
    <property type="entry name" value="CHEMTRNSDUCR"/>
</dbReference>
<dbReference type="AlphaFoldDB" id="A0A1W1YYK3"/>
<dbReference type="CDD" id="cd11386">
    <property type="entry name" value="MCP_signal"/>
    <property type="match status" value="1"/>
</dbReference>
<evidence type="ECO:0000313" key="8">
    <source>
        <dbReference type="Proteomes" id="UP000192738"/>
    </source>
</evidence>
<dbReference type="PROSITE" id="PS50885">
    <property type="entry name" value="HAMP"/>
    <property type="match status" value="1"/>
</dbReference>
<dbReference type="RefSeq" id="WP_084574213.1">
    <property type="nucleotide sequence ID" value="NZ_CP155572.1"/>
</dbReference>
<reference evidence="7 8" key="1">
    <citation type="submission" date="2017-04" db="EMBL/GenBank/DDBJ databases">
        <authorList>
            <person name="Afonso C.L."/>
            <person name="Miller P.J."/>
            <person name="Scott M.A."/>
            <person name="Spackman E."/>
            <person name="Goraichik I."/>
            <person name="Dimitrov K.M."/>
            <person name="Suarez D.L."/>
            <person name="Swayne D.E."/>
        </authorList>
    </citation>
    <scope>NUCLEOTIDE SEQUENCE [LARGE SCALE GENOMIC DNA]</scope>
    <source>
        <strain evidence="7 8">DSM 5090</strain>
    </source>
</reference>
<organism evidence="7 8">
    <name type="scientific">Sporomusa malonica</name>
    <dbReference type="NCBI Taxonomy" id="112901"/>
    <lineage>
        <taxon>Bacteria</taxon>
        <taxon>Bacillati</taxon>
        <taxon>Bacillota</taxon>
        <taxon>Negativicutes</taxon>
        <taxon>Selenomonadales</taxon>
        <taxon>Sporomusaceae</taxon>
        <taxon>Sporomusa</taxon>
    </lineage>
</organism>
<dbReference type="GO" id="GO:0006935">
    <property type="term" value="P:chemotaxis"/>
    <property type="evidence" value="ECO:0007669"/>
    <property type="project" value="InterPro"/>
</dbReference>
<evidence type="ECO:0000313" key="7">
    <source>
        <dbReference type="EMBL" id="SMC40778.1"/>
    </source>
</evidence>
<dbReference type="Proteomes" id="UP000192738">
    <property type="component" value="Unassembled WGS sequence"/>
</dbReference>
<dbReference type="STRING" id="112901.SAMN04488500_102276"/>
<dbReference type="SMART" id="SM00283">
    <property type="entry name" value="MA"/>
    <property type="match status" value="1"/>
</dbReference>
<protein>
    <submittedName>
        <fullName evidence="7">Methyl-accepting chemotaxis protein</fullName>
    </submittedName>
</protein>
<feature type="transmembrane region" description="Helical" evidence="4">
    <location>
        <begin position="53"/>
        <end position="72"/>
    </location>
</feature>
<name>A0A1W1YYK3_9FIRM</name>
<keyword evidence="8" id="KW-1185">Reference proteome</keyword>
<proteinExistence type="inferred from homology"/>
<dbReference type="SUPFAM" id="SSF58104">
    <property type="entry name" value="Methyl-accepting chemotaxis protein (MCP) signaling domain"/>
    <property type="match status" value="1"/>
</dbReference>
<dbReference type="OrthoDB" id="1672921at2"/>
<evidence type="ECO:0000256" key="2">
    <source>
        <dbReference type="ARBA" id="ARBA00029447"/>
    </source>
</evidence>
<evidence type="ECO:0000259" key="5">
    <source>
        <dbReference type="PROSITE" id="PS50111"/>
    </source>
</evidence>
<evidence type="ECO:0000256" key="4">
    <source>
        <dbReference type="SAM" id="Phobius"/>
    </source>
</evidence>
<feature type="domain" description="HAMP" evidence="6">
    <location>
        <begin position="220"/>
        <end position="273"/>
    </location>
</feature>
<feature type="domain" description="Methyl-accepting transducer" evidence="5">
    <location>
        <begin position="292"/>
        <end position="528"/>
    </location>
</feature>
<accession>A0A1W1YYK3</accession>
<dbReference type="InterPro" id="IPR004089">
    <property type="entry name" value="MCPsignal_dom"/>
</dbReference>
<keyword evidence="1 3" id="KW-0807">Transducer</keyword>
<dbReference type="GO" id="GO:0004888">
    <property type="term" value="F:transmembrane signaling receptor activity"/>
    <property type="evidence" value="ECO:0007669"/>
    <property type="project" value="InterPro"/>
</dbReference>
<feature type="transmembrane region" description="Helical" evidence="4">
    <location>
        <begin position="12"/>
        <end position="33"/>
    </location>
</feature>
<dbReference type="PANTHER" id="PTHR32089">
    <property type="entry name" value="METHYL-ACCEPTING CHEMOTAXIS PROTEIN MCPB"/>
    <property type="match status" value="1"/>
</dbReference>
<dbReference type="SMART" id="SM00304">
    <property type="entry name" value="HAMP"/>
    <property type="match status" value="2"/>
</dbReference>
<feature type="transmembrane region" description="Helical" evidence="4">
    <location>
        <begin position="197"/>
        <end position="218"/>
    </location>
</feature>
<dbReference type="InterPro" id="IPR003660">
    <property type="entry name" value="HAMP_dom"/>
</dbReference>
<dbReference type="Gene3D" id="1.10.287.950">
    <property type="entry name" value="Methyl-accepting chemotaxis protein"/>
    <property type="match status" value="1"/>
</dbReference>
<dbReference type="GO" id="GO:0007165">
    <property type="term" value="P:signal transduction"/>
    <property type="evidence" value="ECO:0007669"/>
    <property type="project" value="UniProtKB-KW"/>
</dbReference>
<dbReference type="CDD" id="cd06225">
    <property type="entry name" value="HAMP"/>
    <property type="match status" value="1"/>
</dbReference>